<dbReference type="InterPro" id="IPR050385">
    <property type="entry name" value="Archaeal_FAD_synthase"/>
</dbReference>
<evidence type="ECO:0000256" key="2">
    <source>
        <dbReference type="ARBA" id="ARBA00022695"/>
    </source>
</evidence>
<dbReference type="EMBL" id="PCYJ01000028">
    <property type="protein sequence ID" value="PIR45362.1"/>
    <property type="molecule type" value="Genomic_DNA"/>
</dbReference>
<feature type="domain" description="Cytidyltransferase-like" evidence="3">
    <location>
        <begin position="52"/>
        <end position="156"/>
    </location>
</feature>
<dbReference type="GO" id="GO:0016779">
    <property type="term" value="F:nucleotidyltransferase activity"/>
    <property type="evidence" value="ECO:0007669"/>
    <property type="project" value="UniProtKB-KW"/>
</dbReference>
<evidence type="ECO:0000313" key="4">
    <source>
        <dbReference type="EMBL" id="PIR45362.1"/>
    </source>
</evidence>
<organism evidence="4 5">
    <name type="scientific">Candidatus Vogelbacteria bacterium CG10_big_fil_rev_8_21_14_0_10_50_13</name>
    <dbReference type="NCBI Taxonomy" id="1975044"/>
    <lineage>
        <taxon>Bacteria</taxon>
        <taxon>Candidatus Vogeliibacteriota</taxon>
    </lineage>
</organism>
<protein>
    <recommendedName>
        <fullName evidence="3">Cytidyltransferase-like domain-containing protein</fullName>
    </recommendedName>
</protein>
<gene>
    <name evidence="4" type="ORF">COV09_01880</name>
</gene>
<evidence type="ECO:0000259" key="3">
    <source>
        <dbReference type="Pfam" id="PF01467"/>
    </source>
</evidence>
<dbReference type="InterPro" id="IPR004821">
    <property type="entry name" value="Cyt_trans-like"/>
</dbReference>
<dbReference type="InterPro" id="IPR014729">
    <property type="entry name" value="Rossmann-like_a/b/a_fold"/>
</dbReference>
<dbReference type="AlphaFoldDB" id="A0A2H0RFN9"/>
<name>A0A2H0RFN9_9BACT</name>
<sequence length="215" mass="24272">MPRINKKAALKPCSRKEILGIKDDLEARLIKDRRELIKIIEALKSLGYRIVLTMGVFDLLHIGHCNYLREAKARGDILVIGVDSDELTRKSKGPNRPTVPEDERLGMLANVRWVDILVVRSLKEHPDDLIKQVKPDVWVTSNTTKMFSRDVKKRLQKYCGEIVTLDAQATISTTKRISQLERAGLGQLGRDMIEVLEKHGIVDSVLNGQKGGDKQ</sequence>
<dbReference type="SUPFAM" id="SSF52374">
    <property type="entry name" value="Nucleotidylyl transferase"/>
    <property type="match status" value="1"/>
</dbReference>
<evidence type="ECO:0000313" key="5">
    <source>
        <dbReference type="Proteomes" id="UP000230906"/>
    </source>
</evidence>
<keyword evidence="1" id="KW-0808">Transferase</keyword>
<dbReference type="Pfam" id="PF01467">
    <property type="entry name" value="CTP_transf_like"/>
    <property type="match status" value="1"/>
</dbReference>
<dbReference type="PANTHER" id="PTHR43793">
    <property type="entry name" value="FAD SYNTHASE"/>
    <property type="match status" value="1"/>
</dbReference>
<comment type="caution">
    <text evidence="4">The sequence shown here is derived from an EMBL/GenBank/DDBJ whole genome shotgun (WGS) entry which is preliminary data.</text>
</comment>
<accession>A0A2H0RFN9</accession>
<dbReference type="PANTHER" id="PTHR43793:SF2">
    <property type="entry name" value="BIFUNCTIONAL PROTEIN HLDE"/>
    <property type="match status" value="1"/>
</dbReference>
<proteinExistence type="predicted"/>
<dbReference type="Gene3D" id="3.40.50.620">
    <property type="entry name" value="HUPs"/>
    <property type="match status" value="1"/>
</dbReference>
<evidence type="ECO:0000256" key="1">
    <source>
        <dbReference type="ARBA" id="ARBA00022679"/>
    </source>
</evidence>
<keyword evidence="2" id="KW-0548">Nucleotidyltransferase</keyword>
<dbReference type="Proteomes" id="UP000230906">
    <property type="component" value="Unassembled WGS sequence"/>
</dbReference>
<reference evidence="4 5" key="1">
    <citation type="submission" date="2017-09" db="EMBL/GenBank/DDBJ databases">
        <title>Depth-based differentiation of microbial function through sediment-hosted aquifers and enrichment of novel symbionts in the deep terrestrial subsurface.</title>
        <authorList>
            <person name="Probst A.J."/>
            <person name="Ladd B."/>
            <person name="Jarett J.K."/>
            <person name="Geller-Mcgrath D.E."/>
            <person name="Sieber C.M."/>
            <person name="Emerson J.B."/>
            <person name="Anantharaman K."/>
            <person name="Thomas B.C."/>
            <person name="Malmstrom R."/>
            <person name="Stieglmeier M."/>
            <person name="Klingl A."/>
            <person name="Woyke T."/>
            <person name="Ryan C.M."/>
            <person name="Banfield J.F."/>
        </authorList>
    </citation>
    <scope>NUCLEOTIDE SEQUENCE [LARGE SCALE GENOMIC DNA]</scope>
    <source>
        <strain evidence="4">CG10_big_fil_rev_8_21_14_0_10_50_13</strain>
    </source>
</reference>
<dbReference type="NCBIfam" id="TIGR00125">
    <property type="entry name" value="cyt_tran_rel"/>
    <property type="match status" value="1"/>
</dbReference>